<name>A0A1I2MMJ4_9BACI</name>
<sequence>MDLLIFYISPVLGFLFMLTLIMALYRKVSGRSIQYSQKKILMGSSMALAAIIIYVNFF</sequence>
<dbReference type="RefSeq" id="WP_175477852.1">
    <property type="nucleotide sequence ID" value="NZ_FOOG01000014.1"/>
</dbReference>
<keyword evidence="1" id="KW-0472">Membrane</keyword>
<evidence type="ECO:0000313" key="2">
    <source>
        <dbReference type="EMBL" id="SFF92663.1"/>
    </source>
</evidence>
<protein>
    <submittedName>
        <fullName evidence="2">Uncharacterized protein</fullName>
    </submittedName>
</protein>
<accession>A0A1I2MMJ4</accession>
<evidence type="ECO:0000313" key="3">
    <source>
        <dbReference type="Proteomes" id="UP000198897"/>
    </source>
</evidence>
<dbReference type="Proteomes" id="UP000198897">
    <property type="component" value="Unassembled WGS sequence"/>
</dbReference>
<keyword evidence="1" id="KW-1133">Transmembrane helix</keyword>
<proteinExistence type="predicted"/>
<keyword evidence="1" id="KW-0812">Transmembrane</keyword>
<organism evidence="2 3">
    <name type="scientific">Halobacillus alkaliphilus</name>
    <dbReference type="NCBI Taxonomy" id="396056"/>
    <lineage>
        <taxon>Bacteria</taxon>
        <taxon>Bacillati</taxon>
        <taxon>Bacillota</taxon>
        <taxon>Bacilli</taxon>
        <taxon>Bacillales</taxon>
        <taxon>Bacillaceae</taxon>
        <taxon>Halobacillus</taxon>
    </lineage>
</organism>
<evidence type="ECO:0000256" key="1">
    <source>
        <dbReference type="SAM" id="Phobius"/>
    </source>
</evidence>
<feature type="transmembrane region" description="Helical" evidence="1">
    <location>
        <begin position="6"/>
        <end position="28"/>
    </location>
</feature>
<reference evidence="3" key="1">
    <citation type="submission" date="2016-10" db="EMBL/GenBank/DDBJ databases">
        <authorList>
            <person name="Varghese N."/>
            <person name="Submissions S."/>
        </authorList>
    </citation>
    <scope>NUCLEOTIDE SEQUENCE [LARGE SCALE GENOMIC DNA]</scope>
    <source>
        <strain evidence="3">FP5</strain>
    </source>
</reference>
<dbReference type="EMBL" id="FOOG01000014">
    <property type="protein sequence ID" value="SFF92663.1"/>
    <property type="molecule type" value="Genomic_DNA"/>
</dbReference>
<feature type="transmembrane region" description="Helical" evidence="1">
    <location>
        <begin position="40"/>
        <end position="57"/>
    </location>
</feature>
<dbReference type="AlphaFoldDB" id="A0A1I2MMJ4"/>
<keyword evidence="3" id="KW-1185">Reference proteome</keyword>
<gene>
    <name evidence="2" type="ORF">SAMN05216353_11431</name>
</gene>